<gene>
    <name evidence="2" type="ORF">OH76DRAFT_535338</name>
</gene>
<dbReference type="SUPFAM" id="SSF56112">
    <property type="entry name" value="Protein kinase-like (PK-like)"/>
    <property type="match status" value="1"/>
</dbReference>
<dbReference type="PANTHER" id="PTHR38248">
    <property type="entry name" value="FUNK1 6"/>
    <property type="match status" value="1"/>
</dbReference>
<evidence type="ECO:0000313" key="3">
    <source>
        <dbReference type="Proteomes" id="UP000256964"/>
    </source>
</evidence>
<feature type="domain" description="Fungal-type protein kinase" evidence="1">
    <location>
        <begin position="218"/>
        <end position="386"/>
    </location>
</feature>
<dbReference type="PROSITE" id="PS00109">
    <property type="entry name" value="PROTEIN_KINASE_TYR"/>
    <property type="match status" value="1"/>
</dbReference>
<dbReference type="PANTHER" id="PTHR38248:SF2">
    <property type="entry name" value="FUNK1 11"/>
    <property type="match status" value="1"/>
</dbReference>
<keyword evidence="3" id="KW-1185">Reference proteome</keyword>
<dbReference type="OrthoDB" id="2727827at2759"/>
<reference evidence="2 3" key="1">
    <citation type="journal article" date="2018" name="Biotechnol. Biofuels">
        <title>Integrative visual omics of the white-rot fungus Polyporus brumalis exposes the biotechnological potential of its oxidative enzymes for delignifying raw plant biomass.</title>
        <authorList>
            <person name="Miyauchi S."/>
            <person name="Rancon A."/>
            <person name="Drula E."/>
            <person name="Hage H."/>
            <person name="Chaduli D."/>
            <person name="Favel A."/>
            <person name="Grisel S."/>
            <person name="Henrissat B."/>
            <person name="Herpoel-Gimbert I."/>
            <person name="Ruiz-Duenas F.J."/>
            <person name="Chevret D."/>
            <person name="Hainaut M."/>
            <person name="Lin J."/>
            <person name="Wang M."/>
            <person name="Pangilinan J."/>
            <person name="Lipzen A."/>
            <person name="Lesage-Meessen L."/>
            <person name="Navarro D."/>
            <person name="Riley R."/>
            <person name="Grigoriev I.V."/>
            <person name="Zhou S."/>
            <person name="Raouche S."/>
            <person name="Rosso M.N."/>
        </authorList>
    </citation>
    <scope>NUCLEOTIDE SEQUENCE [LARGE SCALE GENOMIC DNA]</scope>
    <source>
        <strain evidence="2 3">BRFM 1820</strain>
    </source>
</reference>
<dbReference type="GO" id="GO:0004672">
    <property type="term" value="F:protein kinase activity"/>
    <property type="evidence" value="ECO:0007669"/>
    <property type="project" value="InterPro"/>
</dbReference>
<dbReference type="Pfam" id="PF17667">
    <property type="entry name" value="Pkinase_fungal"/>
    <property type="match status" value="2"/>
</dbReference>
<proteinExistence type="predicted"/>
<feature type="domain" description="Fungal-type protein kinase" evidence="1">
    <location>
        <begin position="431"/>
        <end position="619"/>
    </location>
</feature>
<dbReference type="Proteomes" id="UP000256964">
    <property type="component" value="Unassembled WGS sequence"/>
</dbReference>
<protein>
    <recommendedName>
        <fullName evidence="1">Fungal-type protein kinase domain-containing protein</fullName>
    </recommendedName>
</protein>
<dbReference type="EMBL" id="KZ857405">
    <property type="protein sequence ID" value="RDX49500.1"/>
    <property type="molecule type" value="Genomic_DNA"/>
</dbReference>
<organism evidence="2 3">
    <name type="scientific">Lentinus brumalis</name>
    <dbReference type="NCBI Taxonomy" id="2498619"/>
    <lineage>
        <taxon>Eukaryota</taxon>
        <taxon>Fungi</taxon>
        <taxon>Dikarya</taxon>
        <taxon>Basidiomycota</taxon>
        <taxon>Agaricomycotina</taxon>
        <taxon>Agaricomycetes</taxon>
        <taxon>Polyporales</taxon>
        <taxon>Polyporaceae</taxon>
        <taxon>Lentinus</taxon>
    </lineage>
</organism>
<dbReference type="InterPro" id="IPR011009">
    <property type="entry name" value="Kinase-like_dom_sf"/>
</dbReference>
<dbReference type="InterPro" id="IPR008266">
    <property type="entry name" value="Tyr_kinase_AS"/>
</dbReference>
<sequence length="756" mass="83077">MSYPPGLTSPSKVAAPQLDSWAVGKSTGTNALRADLKKEIAQRVYYNRSQVLDSLFVASSGNALSNDISVIDTVVAAITTTCAVDITALRRIVLNAKGGDDQEKKAYEEEMYPHLANIFRTIETTCADAGHARPYFRQLVLSPSTTLKSDDPLLPESFPTKPDFPVAEVPPPSSGTITDVVDAAQRLRWRQCPAFLEVKVSSSDGPVPALNYKILAVRSTLVQGADYARAILSSRPFQLHVFGIFVSGTNLCVGRFDRRGIILSPEFDMFSPSGIRNMVSIVLKLTWDMSPVDLGHDPTVSLLDGHTYYNETYPRFLVKMSTSVVASEAWRTVGLPLWSSHSLFGRGTSVWRALKVNLDTAQILKVAWRSKGRVSETAIYERIKSAFKHSMPRGIATPSGGGDVYDPPGQKVSVFDLRLHPSLCPTSGPVTDAILHRVALNDFGRPIWRYRDSAQFLGAISTVVQANEKLREVGVVHRDISGGNLLIKVNATYKPTYEVDTDGKRKLKDELIEETELDVNEGFLTDFEFASFTIPPATVVSRAVPALSHGRIAGDARSQGQHFRFKEVTVFTPEKVAGDGMTGTAAFMATELLRAIQEDKTITRTFAQDAESLGYVILYSLYKHAVEDSQVSNDLRAELSKEFTEFFSAVSIAGLLSKRAQRFSHGREADDSMPYLLAYIDNDTALEICAQATWTFLAHLNETKKPRNDRRAVSAMMAEEFPSPRGGMPFDEAYPLWIGMLRKAALALPGAQGSAT</sequence>
<evidence type="ECO:0000313" key="2">
    <source>
        <dbReference type="EMBL" id="RDX49500.1"/>
    </source>
</evidence>
<dbReference type="AlphaFoldDB" id="A0A371DAE8"/>
<accession>A0A371DAE8</accession>
<dbReference type="InterPro" id="IPR040976">
    <property type="entry name" value="Pkinase_fungal"/>
</dbReference>
<name>A0A371DAE8_9APHY</name>
<evidence type="ECO:0000259" key="1">
    <source>
        <dbReference type="Pfam" id="PF17667"/>
    </source>
</evidence>
<dbReference type="Gene3D" id="1.10.510.10">
    <property type="entry name" value="Transferase(Phosphotransferase) domain 1"/>
    <property type="match status" value="1"/>
</dbReference>